<feature type="compositionally biased region" description="Polar residues" evidence="1">
    <location>
        <begin position="44"/>
        <end position="54"/>
    </location>
</feature>
<keyword evidence="3" id="KW-1185">Reference proteome</keyword>
<name>M1DTY4_SOLTU</name>
<dbReference type="Proteomes" id="UP000011115">
    <property type="component" value="Unassembled WGS sequence"/>
</dbReference>
<evidence type="ECO:0000256" key="1">
    <source>
        <dbReference type="SAM" id="MobiDB-lite"/>
    </source>
</evidence>
<feature type="region of interest" description="Disordered" evidence="1">
    <location>
        <begin position="38"/>
        <end position="104"/>
    </location>
</feature>
<dbReference type="EnsemblPlants" id="PGSC0003DMT400094351">
    <property type="protein sequence ID" value="PGSC0003DMT400094351"/>
    <property type="gene ID" value="PGSC0003DMG400043922"/>
</dbReference>
<reference evidence="3" key="1">
    <citation type="journal article" date="2011" name="Nature">
        <title>Genome sequence and analysis of the tuber crop potato.</title>
        <authorList>
            <consortium name="The Potato Genome Sequencing Consortium"/>
        </authorList>
    </citation>
    <scope>NUCLEOTIDE SEQUENCE [LARGE SCALE GENOMIC DNA]</scope>
    <source>
        <strain evidence="3">cv. DM1-3 516 R44</strain>
    </source>
</reference>
<evidence type="ECO:0008006" key="4">
    <source>
        <dbReference type="Google" id="ProtNLM"/>
    </source>
</evidence>
<feature type="compositionally biased region" description="Basic and acidic residues" evidence="1">
    <location>
        <begin position="55"/>
        <end position="104"/>
    </location>
</feature>
<dbReference type="HOGENOM" id="CLU_029307_6_2_1"/>
<feature type="compositionally biased region" description="Basic and acidic residues" evidence="1">
    <location>
        <begin position="216"/>
        <end position="236"/>
    </location>
</feature>
<feature type="region of interest" description="Disordered" evidence="1">
    <location>
        <begin position="144"/>
        <end position="262"/>
    </location>
</feature>
<protein>
    <recommendedName>
        <fullName evidence="4">Integrase core domain containing protein</fullName>
    </recommendedName>
</protein>
<dbReference type="AlphaFoldDB" id="M1DTY4"/>
<accession>M1DTY4</accession>
<dbReference type="PaxDb" id="4113-PGSC0003DMT400094351"/>
<organism evidence="2 3">
    <name type="scientific">Solanum tuberosum</name>
    <name type="common">Potato</name>
    <dbReference type="NCBI Taxonomy" id="4113"/>
    <lineage>
        <taxon>Eukaryota</taxon>
        <taxon>Viridiplantae</taxon>
        <taxon>Streptophyta</taxon>
        <taxon>Embryophyta</taxon>
        <taxon>Tracheophyta</taxon>
        <taxon>Spermatophyta</taxon>
        <taxon>Magnoliopsida</taxon>
        <taxon>eudicotyledons</taxon>
        <taxon>Gunneridae</taxon>
        <taxon>Pentapetalae</taxon>
        <taxon>asterids</taxon>
        <taxon>lamiids</taxon>
        <taxon>Solanales</taxon>
        <taxon>Solanaceae</taxon>
        <taxon>Solanoideae</taxon>
        <taxon>Solaneae</taxon>
        <taxon>Solanum</taxon>
    </lineage>
</organism>
<dbReference type="Gramene" id="PGSC0003DMT400094351">
    <property type="protein sequence ID" value="PGSC0003DMT400094351"/>
    <property type="gene ID" value="PGSC0003DMG400043922"/>
</dbReference>
<proteinExistence type="predicted"/>
<sequence>MGSGLKSVNIVGVGGVNPEEAQFEAMYSEEVNFLANQGGEFHSNYPSSGGNPSWNRDDGWRDRDRGWRDRNATWKERDGEKERYVPPNERQKPKEQRADQENFRTEDMLARILNKVEGSDNVLKEMKEEVSTIRRLKGNSVKLGEAKDKSAIRRTGMDRPKVADREIPPRKRARGIIINEDATTSREKAAKLPTKGGKGKYKGKVPMVETPEANFDSERVYEKHITPSDSDGDSHDSQASISEPEDDQLLQVENRVSLQGDE</sequence>
<feature type="compositionally biased region" description="Basic and acidic residues" evidence="1">
    <location>
        <begin position="144"/>
        <end position="169"/>
    </location>
</feature>
<evidence type="ECO:0000313" key="2">
    <source>
        <dbReference type="EnsemblPlants" id="PGSC0003DMT400094351"/>
    </source>
</evidence>
<dbReference type="InParanoid" id="M1DTY4"/>
<evidence type="ECO:0000313" key="3">
    <source>
        <dbReference type="Proteomes" id="UP000011115"/>
    </source>
</evidence>
<reference evidence="2" key="2">
    <citation type="submission" date="2015-06" db="UniProtKB">
        <authorList>
            <consortium name="EnsemblPlants"/>
        </authorList>
    </citation>
    <scope>IDENTIFICATION</scope>
    <source>
        <strain evidence="2">DM1-3 516 R44</strain>
    </source>
</reference>